<reference evidence="1 2" key="1">
    <citation type="submission" date="2016-10" db="EMBL/GenBank/DDBJ databases">
        <title>Complete genome sequences of three Cupriavidus strains isolated from various Malaysian environments.</title>
        <authorList>
            <person name="Abdullah A.A.-A."/>
            <person name="Shafie N.A.H."/>
            <person name="Lau N.S."/>
        </authorList>
    </citation>
    <scope>NUCLEOTIDE SEQUENCE [LARGE SCALE GENOMIC DNA]</scope>
    <source>
        <strain evidence="1 2">USMAA1020</strain>
    </source>
</reference>
<proteinExistence type="predicted"/>
<evidence type="ECO:0008006" key="3">
    <source>
        <dbReference type="Google" id="ProtNLM"/>
    </source>
</evidence>
<protein>
    <recommendedName>
        <fullName evidence="3">DUF2235 domain-containing protein</fullName>
    </recommendedName>
</protein>
<dbReference type="Proteomes" id="UP000177515">
    <property type="component" value="Chromosome 2"/>
</dbReference>
<dbReference type="EMBL" id="CP017755">
    <property type="protein sequence ID" value="AOZ10035.1"/>
    <property type="molecule type" value="Genomic_DNA"/>
</dbReference>
<gene>
    <name evidence="1" type="ORF">BKK80_30715</name>
</gene>
<evidence type="ECO:0000313" key="1">
    <source>
        <dbReference type="EMBL" id="AOZ10035.1"/>
    </source>
</evidence>
<organism evidence="1 2">
    <name type="scientific">Cupriavidus malaysiensis</name>
    <dbReference type="NCBI Taxonomy" id="367825"/>
    <lineage>
        <taxon>Bacteria</taxon>
        <taxon>Pseudomonadati</taxon>
        <taxon>Pseudomonadota</taxon>
        <taxon>Betaproteobacteria</taxon>
        <taxon>Burkholderiales</taxon>
        <taxon>Burkholderiaceae</taxon>
        <taxon>Cupriavidus</taxon>
    </lineage>
</organism>
<sequence length="66" mass="7379">MVGGNVEEWLFPGVHSDVGGGYAPGNQGRSRGGHAALLSQIPLVRTYRLNEERDSRRVYRHPLRVH</sequence>
<accession>A0ABN4TX48</accession>
<keyword evidence="2" id="KW-1185">Reference proteome</keyword>
<name>A0ABN4TX48_9BURK</name>
<evidence type="ECO:0000313" key="2">
    <source>
        <dbReference type="Proteomes" id="UP000177515"/>
    </source>
</evidence>